<feature type="compositionally biased region" description="Pro residues" evidence="2">
    <location>
        <begin position="539"/>
        <end position="556"/>
    </location>
</feature>
<evidence type="ECO:0000256" key="1">
    <source>
        <dbReference type="ARBA" id="ARBA00023125"/>
    </source>
</evidence>
<dbReference type="SUPFAM" id="SSF46785">
    <property type="entry name" value="Winged helix' DNA-binding domain"/>
    <property type="match status" value="1"/>
</dbReference>
<dbReference type="PANTHER" id="PTHR12619">
    <property type="entry name" value="RFX TRANSCRIPTION FACTOR FAMILY"/>
    <property type="match status" value="1"/>
</dbReference>
<dbReference type="EMBL" id="MCFE01000683">
    <property type="protein sequence ID" value="ORX82037.1"/>
    <property type="molecule type" value="Genomic_DNA"/>
</dbReference>
<dbReference type="GO" id="GO:0000978">
    <property type="term" value="F:RNA polymerase II cis-regulatory region sequence-specific DNA binding"/>
    <property type="evidence" value="ECO:0007669"/>
    <property type="project" value="TreeGrafter"/>
</dbReference>
<proteinExistence type="predicted"/>
<dbReference type="OrthoDB" id="10056949at2759"/>
<dbReference type="STRING" id="1314790.A0A1Y1X8G9"/>
<feature type="compositionally biased region" description="Basic and acidic residues" evidence="2">
    <location>
        <begin position="85"/>
        <end position="103"/>
    </location>
</feature>
<evidence type="ECO:0000256" key="2">
    <source>
        <dbReference type="SAM" id="MobiDB-lite"/>
    </source>
</evidence>
<feature type="compositionally biased region" description="Polar residues" evidence="2">
    <location>
        <begin position="12"/>
        <end position="34"/>
    </location>
</feature>
<protein>
    <submittedName>
        <fullName evidence="5">Uncharacterized protein</fullName>
    </submittedName>
</protein>
<dbReference type="InParanoid" id="A0A1Y1X8G9"/>
<comment type="caution">
    <text evidence="5">The sequence shown here is derived from an EMBL/GenBank/DDBJ whole genome shotgun (WGS) entry which is preliminary data.</text>
</comment>
<feature type="domain" description="RFX-type winged-helix" evidence="3">
    <location>
        <begin position="155"/>
        <end position="196"/>
    </location>
</feature>
<keyword evidence="6" id="KW-1185">Reference proteome</keyword>
<dbReference type="Proteomes" id="UP000193498">
    <property type="component" value="Unassembled WGS sequence"/>
</dbReference>
<evidence type="ECO:0000259" key="4">
    <source>
        <dbReference type="Pfam" id="PF25340"/>
    </source>
</evidence>
<feature type="domain" description="RFX1-4/6/8-like BCD" evidence="4">
    <location>
        <begin position="267"/>
        <end position="533"/>
    </location>
</feature>
<dbReference type="AlphaFoldDB" id="A0A1Y1X8G9"/>
<organism evidence="5 6">
    <name type="scientific">Basidiobolus meristosporus CBS 931.73</name>
    <dbReference type="NCBI Taxonomy" id="1314790"/>
    <lineage>
        <taxon>Eukaryota</taxon>
        <taxon>Fungi</taxon>
        <taxon>Fungi incertae sedis</taxon>
        <taxon>Zoopagomycota</taxon>
        <taxon>Entomophthoromycotina</taxon>
        <taxon>Basidiobolomycetes</taxon>
        <taxon>Basidiobolales</taxon>
        <taxon>Basidiobolaceae</taxon>
        <taxon>Basidiobolus</taxon>
    </lineage>
</organism>
<dbReference type="PANTHER" id="PTHR12619:SF5">
    <property type="entry name" value="TRANSCRIPTION FACTOR RFX4"/>
    <property type="match status" value="1"/>
</dbReference>
<feature type="compositionally biased region" description="Low complexity" evidence="2">
    <location>
        <begin position="229"/>
        <end position="238"/>
    </location>
</feature>
<feature type="region of interest" description="Disordered" evidence="2">
    <location>
        <begin position="216"/>
        <end position="238"/>
    </location>
</feature>
<feature type="compositionally biased region" description="Low complexity" evidence="2">
    <location>
        <begin position="35"/>
        <end position="53"/>
    </location>
</feature>
<dbReference type="InterPro" id="IPR039779">
    <property type="entry name" value="RFX-like"/>
</dbReference>
<dbReference type="InterPro" id="IPR057321">
    <property type="entry name" value="RFX1-4/6/8-like_BCD"/>
</dbReference>
<feature type="region of interest" description="Disordered" evidence="2">
    <location>
        <begin position="1"/>
        <end position="125"/>
    </location>
</feature>
<dbReference type="InterPro" id="IPR036388">
    <property type="entry name" value="WH-like_DNA-bd_sf"/>
</dbReference>
<evidence type="ECO:0000313" key="6">
    <source>
        <dbReference type="Proteomes" id="UP000193498"/>
    </source>
</evidence>
<evidence type="ECO:0000259" key="3">
    <source>
        <dbReference type="Pfam" id="PF02257"/>
    </source>
</evidence>
<name>A0A1Y1X8G9_9FUNG</name>
<feature type="compositionally biased region" description="Polar residues" evidence="2">
    <location>
        <begin position="57"/>
        <end position="82"/>
    </location>
</feature>
<dbReference type="GO" id="GO:0000981">
    <property type="term" value="F:DNA-binding transcription factor activity, RNA polymerase II-specific"/>
    <property type="evidence" value="ECO:0007669"/>
    <property type="project" value="TreeGrafter"/>
</dbReference>
<accession>A0A1Y1X8G9</accession>
<dbReference type="Pfam" id="PF02257">
    <property type="entry name" value="RFX_DNA_binding"/>
    <property type="match status" value="1"/>
</dbReference>
<dbReference type="InterPro" id="IPR036390">
    <property type="entry name" value="WH_DNA-bd_sf"/>
</dbReference>
<feature type="compositionally biased region" description="Polar residues" evidence="2">
    <location>
        <begin position="112"/>
        <end position="125"/>
    </location>
</feature>
<keyword evidence="1" id="KW-0238">DNA-binding</keyword>
<reference evidence="5 6" key="1">
    <citation type="submission" date="2016-07" db="EMBL/GenBank/DDBJ databases">
        <title>Pervasive Adenine N6-methylation of Active Genes in Fungi.</title>
        <authorList>
            <consortium name="DOE Joint Genome Institute"/>
            <person name="Mondo S.J."/>
            <person name="Dannebaum R.O."/>
            <person name="Kuo R.C."/>
            <person name="Labutti K."/>
            <person name="Haridas S."/>
            <person name="Kuo A."/>
            <person name="Salamov A."/>
            <person name="Ahrendt S.R."/>
            <person name="Lipzen A."/>
            <person name="Sullivan W."/>
            <person name="Andreopoulos W.B."/>
            <person name="Clum A."/>
            <person name="Lindquist E."/>
            <person name="Daum C."/>
            <person name="Ramamoorthy G.K."/>
            <person name="Gryganskyi A."/>
            <person name="Culley D."/>
            <person name="Magnuson J.K."/>
            <person name="James T.Y."/>
            <person name="O'Malley M.A."/>
            <person name="Stajich J.E."/>
            <person name="Spatafora J.W."/>
            <person name="Visel A."/>
            <person name="Grigoriev I.V."/>
        </authorList>
    </citation>
    <scope>NUCLEOTIDE SEQUENCE [LARGE SCALE GENOMIC DNA]</scope>
    <source>
        <strain evidence="5 6">CBS 931.73</strain>
    </source>
</reference>
<feature type="region of interest" description="Disordered" evidence="2">
    <location>
        <begin position="538"/>
        <end position="563"/>
    </location>
</feature>
<dbReference type="Gene3D" id="1.10.10.10">
    <property type="entry name" value="Winged helix-like DNA-binding domain superfamily/Winged helix DNA-binding domain"/>
    <property type="match status" value="1"/>
</dbReference>
<evidence type="ECO:0000313" key="5">
    <source>
        <dbReference type="EMBL" id="ORX82037.1"/>
    </source>
</evidence>
<dbReference type="Pfam" id="PF25340">
    <property type="entry name" value="BCD_RFX"/>
    <property type="match status" value="1"/>
</dbReference>
<sequence length="563" mass="62122">MDTSKPLATDAHSPQTSNTSYSTTLPPILSTTRQPTASTPPVLPSPSTLSIVPPNFPINSSNPTSEPQFTSTSPGSDTTATFQEKFGEDTGQKSESGRHHSDTEGSEPEGESAQQKPSGVNLSISNTNELRRLALESRESLEALAAKTHETTPGLIDNYESADDQSVSREALYNHYTSFCEKIGVHHVNSASFGKITIRIITGVSERNQLRTLFPPQLPYQEGSNDIQESSTTEPSPGSEMWHTIEFDALSEKGVSSGLPPAAITNFMSLYRAHCQKVYDLISTLVKQFWQELAPHYKSIANSPEVIQLITRDDTLLYDVRWLIALNISRLLFTTVLTPLPLATIQSIQDFAKQYEGWIVISLYGHSQQLYSKKLEVARTFTGVLTKLCSLNHLSQSAASIIQSKDQTTQMVVDWAKVDFESLREQAAIICQCGKTDLVQIMEIDIKQLLQTSAQLDQWASWVESICDKFIGENLNPEGIANAQAFVLKWSYFGSLVVRDLSIRSAQSFGSFQILKLFIDDYVYHLAQKQIAQATSGNIPPPTQTPLLPHPAPPSSNLPSRIS</sequence>
<gene>
    <name evidence="5" type="ORF">K493DRAFT_342260</name>
</gene>
<dbReference type="InterPro" id="IPR003150">
    <property type="entry name" value="DNA-bd_RFX"/>
</dbReference>